<evidence type="ECO:0000256" key="11">
    <source>
        <dbReference type="ARBA" id="ARBA00044903"/>
    </source>
</evidence>
<comment type="catalytic activity">
    <reaction evidence="9">
        <text>L-arginyl-L-alpha-amino acid(out) = L-arginyl-L-alpha-amino acid(in)</text>
        <dbReference type="Rhea" id="RHEA:79371"/>
        <dbReference type="ChEBI" id="CHEBI:84315"/>
    </reaction>
</comment>
<dbReference type="InterPro" id="IPR052187">
    <property type="entry name" value="MFSD1"/>
</dbReference>
<evidence type="ECO:0000256" key="1">
    <source>
        <dbReference type="ARBA" id="ARBA00004141"/>
    </source>
</evidence>
<dbReference type="GeneID" id="94829951"/>
<feature type="transmembrane region" description="Helical" evidence="19">
    <location>
        <begin position="171"/>
        <end position="190"/>
    </location>
</feature>
<comment type="catalytic activity">
    <reaction evidence="2">
        <text>L-lysyl-L-alanine(out) = L-lysyl-L-alanine(in)</text>
        <dbReference type="Rhea" id="RHEA:79399"/>
        <dbReference type="ChEBI" id="CHEBI:229954"/>
    </reaction>
</comment>
<comment type="caution">
    <text evidence="21">The sequence shown here is derived from an EMBL/GenBank/DDBJ whole genome shotgun (WGS) entry which is preliminary data.</text>
</comment>
<feature type="transmembrane region" description="Helical" evidence="19">
    <location>
        <begin position="402"/>
        <end position="424"/>
    </location>
</feature>
<proteinExistence type="predicted"/>
<comment type="catalytic activity">
    <reaction evidence="11">
        <text>L-arginyl-glycine(out) = L-arginyl-glycine(in)</text>
        <dbReference type="Rhea" id="RHEA:79391"/>
        <dbReference type="ChEBI" id="CHEBI:229955"/>
    </reaction>
</comment>
<evidence type="ECO:0000256" key="3">
    <source>
        <dbReference type="ARBA" id="ARBA00044878"/>
    </source>
</evidence>
<dbReference type="InterPro" id="IPR020846">
    <property type="entry name" value="MFS_dom"/>
</dbReference>
<feature type="transmembrane region" description="Helical" evidence="19">
    <location>
        <begin position="328"/>
        <end position="347"/>
    </location>
</feature>
<dbReference type="AlphaFoldDB" id="A0A1J4JEW8"/>
<evidence type="ECO:0000256" key="4">
    <source>
        <dbReference type="ARBA" id="ARBA00044881"/>
    </source>
</evidence>
<comment type="catalytic activity">
    <reaction evidence="5">
        <text>L-alpha-aminoacyl-L-histidine(out) = L-alpha-aminoacyl-L-histidine(in)</text>
        <dbReference type="Rhea" id="RHEA:79375"/>
        <dbReference type="ChEBI" id="CHEBI:229967"/>
    </reaction>
</comment>
<dbReference type="SUPFAM" id="SSF103473">
    <property type="entry name" value="MFS general substrate transporter"/>
    <property type="match status" value="1"/>
</dbReference>
<dbReference type="PANTHER" id="PTHR23512">
    <property type="entry name" value="MAJOR FACILITATOR SUPERFAMILY DOMAIN-CONTAINING PROTEIN 1"/>
    <property type="match status" value="1"/>
</dbReference>
<evidence type="ECO:0000256" key="18">
    <source>
        <dbReference type="ARBA" id="ARBA00046376"/>
    </source>
</evidence>
<dbReference type="Gene3D" id="1.20.1250.20">
    <property type="entry name" value="MFS general substrate transporter like domains"/>
    <property type="match status" value="2"/>
</dbReference>
<comment type="catalytic activity">
    <reaction evidence="14">
        <text>L-lysyl-glycine(out) = L-lysyl-glycine(in)</text>
        <dbReference type="Rhea" id="RHEA:79407"/>
        <dbReference type="ChEBI" id="CHEBI:191202"/>
    </reaction>
</comment>
<comment type="catalytic activity">
    <reaction evidence="10">
        <text>L-lysyl-L-lysine(out) = L-lysyl-L-lysine(in)</text>
        <dbReference type="Rhea" id="RHEA:79403"/>
        <dbReference type="ChEBI" id="CHEBI:229956"/>
    </reaction>
</comment>
<keyword evidence="19" id="KW-0812">Transmembrane</keyword>
<feature type="domain" description="Major facilitator superfamily (MFS) profile" evidence="20">
    <location>
        <begin position="16"/>
        <end position="428"/>
    </location>
</feature>
<feature type="transmembrane region" description="Helical" evidence="19">
    <location>
        <begin position="272"/>
        <end position="290"/>
    </location>
</feature>
<feature type="transmembrane region" description="Helical" evidence="19">
    <location>
        <begin position="111"/>
        <end position="129"/>
    </location>
</feature>
<comment type="catalytic activity">
    <reaction evidence="12">
        <text>L-histidyl-L-alpha-amino acid(out) = L-histidyl-L-alpha-amino acid(in)</text>
        <dbReference type="Rhea" id="RHEA:79379"/>
        <dbReference type="ChEBI" id="CHEBI:229964"/>
    </reaction>
</comment>
<keyword evidence="19" id="KW-1133">Transmembrane helix</keyword>
<feature type="transmembrane region" description="Helical" evidence="19">
    <location>
        <begin position="136"/>
        <end position="159"/>
    </location>
</feature>
<evidence type="ECO:0000256" key="7">
    <source>
        <dbReference type="ARBA" id="ARBA00044893"/>
    </source>
</evidence>
<evidence type="ECO:0000313" key="22">
    <source>
        <dbReference type="Proteomes" id="UP000179807"/>
    </source>
</evidence>
<dbReference type="PROSITE" id="PS51257">
    <property type="entry name" value="PROKAR_LIPOPROTEIN"/>
    <property type="match status" value="1"/>
</dbReference>
<dbReference type="PROSITE" id="PS50850">
    <property type="entry name" value="MFS"/>
    <property type="match status" value="1"/>
</dbReference>
<comment type="catalytic activity">
    <reaction evidence="3">
        <text>L-histidyl-glycine(out) = L-histidyl-glycine(in)</text>
        <dbReference type="Rhea" id="RHEA:79395"/>
        <dbReference type="ChEBI" id="CHEBI:229957"/>
    </reaction>
</comment>
<name>A0A1J4JEW8_9EUKA</name>
<comment type="subcellular location">
    <subcellularLocation>
        <location evidence="1">Membrane</location>
        <topology evidence="1">Multi-pass membrane protein</topology>
    </subcellularLocation>
</comment>
<feature type="transmembrane region" description="Helical" evidence="19">
    <location>
        <begin position="235"/>
        <end position="252"/>
    </location>
</feature>
<dbReference type="RefSeq" id="XP_068349324.1">
    <property type="nucleotide sequence ID" value="XM_068495247.1"/>
</dbReference>
<feature type="transmembrane region" description="Helical" evidence="19">
    <location>
        <begin position="368"/>
        <end position="390"/>
    </location>
</feature>
<comment type="catalytic activity">
    <reaction evidence="4">
        <text>L-alpha-aminoacyl-L-arginine(out) = L-alpha-aminoacyl-L-arginine(in)</text>
        <dbReference type="Rhea" id="RHEA:79367"/>
        <dbReference type="ChEBI" id="CHEBI:229968"/>
    </reaction>
</comment>
<evidence type="ECO:0000256" key="19">
    <source>
        <dbReference type="SAM" id="Phobius"/>
    </source>
</evidence>
<organism evidence="21 22">
    <name type="scientific">Tritrichomonas foetus</name>
    <dbReference type="NCBI Taxonomy" id="1144522"/>
    <lineage>
        <taxon>Eukaryota</taxon>
        <taxon>Metamonada</taxon>
        <taxon>Parabasalia</taxon>
        <taxon>Tritrichomonadida</taxon>
        <taxon>Tritrichomonadidae</taxon>
        <taxon>Tritrichomonas</taxon>
    </lineage>
</organism>
<dbReference type="VEuPathDB" id="TrichDB:TRFO_10113"/>
<sequence>MVRVNCVPKWVMQGVILVLGCLAYALTFFHRYAPSVLYQRIAETLGVSTDQISTFGSMYFWPYAVMQPVGGILADIFSPGKLIAVSTLCISLGATIDGFSTNFGLSSFGRFLVGLGAGPIFVPASRLIASWFSDRGFVIASGVLLAAGSAGGLVAQGPLAAAVEGRPWQNAFYIAAGIGVVVAVLSMIFLKSTPKYAGYDDEENTKTDEVKDLSLKAQMIQLWENIKIVMANPQFWIVAIWGICSPSCFFNVSSLWAGPYLRDVCKLSDNKANTYIMMLSVAWIVGGPVFPFISELLKTRKWLIFACACISCATSIGFMFVTENTPDCLLLTMLFVFALCAGSAIGVENSMYKEMHIPSAGGTGMGCGNFFPFIVSGFLQLASPSILYAIDGQSQHHTYQAYKYGIWMVNACMTFIAAFGIFLARDTHGLKPHEKAGYVDKSPLFSPIA</sequence>
<comment type="subunit">
    <text evidence="18">Homodimer. Interacts with lysosomal protein GLMP (via lumenal domain); the interaction starts while both proteins are still in the endoplasmic reticulum and is required for stabilization of MFSD1 in lysosomes but has no direct effect on its targeting to lysosomes or transporter activity.</text>
</comment>
<dbReference type="OrthoDB" id="2985014at2759"/>
<comment type="catalytic activity">
    <reaction evidence="13">
        <text>L-alanyl-L-lysine(out) = L-alanyl-L-lysine(in)</text>
        <dbReference type="Rhea" id="RHEA:79415"/>
        <dbReference type="ChEBI" id="CHEBI:192470"/>
    </reaction>
</comment>
<comment type="function">
    <text evidence="17">Lysosomal dipeptide uniporter that selectively exports lysine, arginine or histidine-containing dipeptides with a net positive charge from the lysosome lumen into the cytosol. Could play a role in a specific type of protein O-glycosylation indirectly regulating macrophages migration and tissue invasion. Also essential for liver homeostasis.</text>
</comment>
<protein>
    <recommendedName>
        <fullName evidence="15">Lysosomal dipeptide transporter MFSD1</fullName>
    </recommendedName>
    <alternativeName>
        <fullName evidence="16">Major facilitator superfamily domain-containing protein 1</fullName>
    </alternativeName>
</protein>
<dbReference type="PANTHER" id="PTHR23512:SF11">
    <property type="entry name" value="MAJOR FACILITATOR SUPERFAMILY PROTEIN"/>
    <property type="match status" value="1"/>
</dbReference>
<comment type="catalytic activity">
    <reaction evidence="7">
        <text>L-alpha-aminoacyl-L-lysine(out) = L-alpha-aminoacyl-L-lysine(in)</text>
        <dbReference type="Rhea" id="RHEA:79383"/>
        <dbReference type="ChEBI" id="CHEBI:229966"/>
    </reaction>
</comment>
<evidence type="ECO:0000256" key="5">
    <source>
        <dbReference type="ARBA" id="ARBA00044884"/>
    </source>
</evidence>
<evidence type="ECO:0000256" key="15">
    <source>
        <dbReference type="ARBA" id="ARBA00044985"/>
    </source>
</evidence>
<evidence type="ECO:0000256" key="14">
    <source>
        <dbReference type="ARBA" id="ARBA00044924"/>
    </source>
</evidence>
<dbReference type="GO" id="GO:0016020">
    <property type="term" value="C:membrane"/>
    <property type="evidence" value="ECO:0007669"/>
    <property type="project" value="UniProtKB-SubCell"/>
</dbReference>
<feature type="transmembrane region" description="Helical" evidence="19">
    <location>
        <begin position="302"/>
        <end position="322"/>
    </location>
</feature>
<evidence type="ECO:0000256" key="13">
    <source>
        <dbReference type="ARBA" id="ARBA00044919"/>
    </source>
</evidence>
<evidence type="ECO:0000256" key="6">
    <source>
        <dbReference type="ARBA" id="ARBA00044891"/>
    </source>
</evidence>
<dbReference type="Pfam" id="PF07690">
    <property type="entry name" value="MFS_1"/>
    <property type="match status" value="1"/>
</dbReference>
<evidence type="ECO:0000256" key="10">
    <source>
        <dbReference type="ARBA" id="ARBA00044900"/>
    </source>
</evidence>
<evidence type="ECO:0000313" key="21">
    <source>
        <dbReference type="EMBL" id="OHS96187.1"/>
    </source>
</evidence>
<keyword evidence="22" id="KW-1185">Reference proteome</keyword>
<evidence type="ECO:0000256" key="16">
    <source>
        <dbReference type="ARBA" id="ARBA00045018"/>
    </source>
</evidence>
<dbReference type="Proteomes" id="UP000179807">
    <property type="component" value="Unassembled WGS sequence"/>
</dbReference>
<evidence type="ECO:0000256" key="17">
    <source>
        <dbReference type="ARBA" id="ARBA00045709"/>
    </source>
</evidence>
<feature type="transmembrane region" description="Helical" evidence="19">
    <location>
        <begin position="12"/>
        <end position="30"/>
    </location>
</feature>
<evidence type="ECO:0000259" key="20">
    <source>
        <dbReference type="PROSITE" id="PS50850"/>
    </source>
</evidence>
<evidence type="ECO:0000256" key="9">
    <source>
        <dbReference type="ARBA" id="ARBA00044899"/>
    </source>
</evidence>
<reference evidence="21" key="1">
    <citation type="submission" date="2016-10" db="EMBL/GenBank/DDBJ databases">
        <authorList>
            <person name="Benchimol M."/>
            <person name="Almeida L.G."/>
            <person name="Vasconcelos A.T."/>
            <person name="Perreira-Neves A."/>
            <person name="Rosa I.A."/>
            <person name="Tasca T."/>
            <person name="Bogo M.R."/>
            <person name="de Souza W."/>
        </authorList>
    </citation>
    <scope>NUCLEOTIDE SEQUENCE [LARGE SCALE GENOMIC DNA]</scope>
    <source>
        <strain evidence="21">K</strain>
    </source>
</reference>
<evidence type="ECO:0000256" key="2">
    <source>
        <dbReference type="ARBA" id="ARBA00044876"/>
    </source>
</evidence>
<dbReference type="EMBL" id="MLAK01001193">
    <property type="protein sequence ID" value="OHS96187.1"/>
    <property type="molecule type" value="Genomic_DNA"/>
</dbReference>
<dbReference type="InterPro" id="IPR011701">
    <property type="entry name" value="MFS"/>
</dbReference>
<evidence type="ECO:0000256" key="8">
    <source>
        <dbReference type="ARBA" id="ARBA00044898"/>
    </source>
</evidence>
<accession>A0A1J4JEW8</accession>
<dbReference type="InterPro" id="IPR036259">
    <property type="entry name" value="MFS_trans_sf"/>
</dbReference>
<dbReference type="GO" id="GO:0022857">
    <property type="term" value="F:transmembrane transporter activity"/>
    <property type="evidence" value="ECO:0007669"/>
    <property type="project" value="InterPro"/>
</dbReference>
<gene>
    <name evidence="21" type="ORF">TRFO_10113</name>
</gene>
<dbReference type="CDD" id="cd06174">
    <property type="entry name" value="MFS"/>
    <property type="match status" value="1"/>
</dbReference>
<comment type="catalytic activity">
    <reaction evidence="6">
        <text>L-lysyl-L-alpha-amino acid(out) = L-lysyl-L-alpha-amino acid(in)</text>
        <dbReference type="Rhea" id="RHEA:79387"/>
        <dbReference type="ChEBI" id="CHEBI:229965"/>
    </reaction>
</comment>
<evidence type="ECO:0000256" key="12">
    <source>
        <dbReference type="ARBA" id="ARBA00044912"/>
    </source>
</evidence>
<keyword evidence="19" id="KW-0472">Membrane</keyword>
<comment type="catalytic activity">
    <reaction evidence="8">
        <text>L-aspartyl-L-lysine(out) = L-aspartyl-L-lysine(in)</text>
        <dbReference type="Rhea" id="RHEA:79411"/>
        <dbReference type="ChEBI" id="CHEBI:229953"/>
    </reaction>
</comment>